<feature type="repeat" description="ANK" evidence="3">
    <location>
        <begin position="519"/>
        <end position="551"/>
    </location>
</feature>
<dbReference type="PANTHER" id="PTHR24198:SF165">
    <property type="entry name" value="ANKYRIN REPEAT-CONTAINING PROTEIN-RELATED"/>
    <property type="match status" value="1"/>
</dbReference>
<evidence type="ECO:0000256" key="3">
    <source>
        <dbReference type="PROSITE-ProRule" id="PRU00023"/>
    </source>
</evidence>
<dbReference type="Gene3D" id="1.25.40.20">
    <property type="entry name" value="Ankyrin repeat-containing domain"/>
    <property type="match status" value="5"/>
</dbReference>
<evidence type="ECO:0000256" key="1">
    <source>
        <dbReference type="ARBA" id="ARBA00022737"/>
    </source>
</evidence>
<feature type="repeat" description="ANK" evidence="3">
    <location>
        <begin position="24"/>
        <end position="56"/>
    </location>
</feature>
<evidence type="ECO:0000259" key="4">
    <source>
        <dbReference type="Pfam" id="PF06985"/>
    </source>
</evidence>
<proteinExistence type="predicted"/>
<keyword evidence="6" id="KW-1185">Reference proteome</keyword>
<dbReference type="PROSITE" id="PS50088">
    <property type="entry name" value="ANK_REPEAT"/>
    <property type="match status" value="9"/>
</dbReference>
<dbReference type="InterPro" id="IPR002110">
    <property type="entry name" value="Ankyrin_rpt"/>
</dbReference>
<evidence type="ECO:0000313" key="5">
    <source>
        <dbReference type="EMBL" id="KAK0617885.1"/>
    </source>
</evidence>
<keyword evidence="2 3" id="KW-0040">ANK repeat</keyword>
<comment type="caution">
    <text evidence="5">The sequence shown here is derived from an EMBL/GenBank/DDBJ whole genome shotgun (WGS) entry which is preliminary data.</text>
</comment>
<dbReference type="Pfam" id="PF12796">
    <property type="entry name" value="Ank_2"/>
    <property type="match status" value="6"/>
</dbReference>
<dbReference type="Proteomes" id="UP001174934">
    <property type="component" value="Unassembled WGS sequence"/>
</dbReference>
<feature type="repeat" description="ANK" evidence="3">
    <location>
        <begin position="380"/>
        <end position="412"/>
    </location>
</feature>
<dbReference type="SUPFAM" id="SSF48403">
    <property type="entry name" value="Ankyrin repeat"/>
    <property type="match status" value="2"/>
</dbReference>
<organism evidence="5 6">
    <name type="scientific">Bombardia bombarda</name>
    <dbReference type="NCBI Taxonomy" id="252184"/>
    <lineage>
        <taxon>Eukaryota</taxon>
        <taxon>Fungi</taxon>
        <taxon>Dikarya</taxon>
        <taxon>Ascomycota</taxon>
        <taxon>Pezizomycotina</taxon>
        <taxon>Sordariomycetes</taxon>
        <taxon>Sordariomycetidae</taxon>
        <taxon>Sordariales</taxon>
        <taxon>Lasiosphaeriaceae</taxon>
        <taxon>Bombardia</taxon>
    </lineage>
</organism>
<dbReference type="InterPro" id="IPR036770">
    <property type="entry name" value="Ankyrin_rpt-contain_sf"/>
</dbReference>
<dbReference type="PANTHER" id="PTHR24198">
    <property type="entry name" value="ANKYRIN REPEAT AND PROTEIN KINASE DOMAIN-CONTAINING PROTEIN"/>
    <property type="match status" value="1"/>
</dbReference>
<reference evidence="5" key="1">
    <citation type="submission" date="2023-06" db="EMBL/GenBank/DDBJ databases">
        <title>Genome-scale phylogeny and comparative genomics of the fungal order Sordariales.</title>
        <authorList>
            <consortium name="Lawrence Berkeley National Laboratory"/>
            <person name="Hensen N."/>
            <person name="Bonometti L."/>
            <person name="Westerberg I."/>
            <person name="Brannstrom I.O."/>
            <person name="Guillou S."/>
            <person name="Cros-Aarteil S."/>
            <person name="Calhoun S."/>
            <person name="Haridas S."/>
            <person name="Kuo A."/>
            <person name="Mondo S."/>
            <person name="Pangilinan J."/>
            <person name="Riley R."/>
            <person name="LaButti K."/>
            <person name="Andreopoulos B."/>
            <person name="Lipzen A."/>
            <person name="Chen C."/>
            <person name="Yanf M."/>
            <person name="Daum C."/>
            <person name="Ng V."/>
            <person name="Clum A."/>
            <person name="Steindorff A."/>
            <person name="Ohm R."/>
            <person name="Martin F."/>
            <person name="Silar P."/>
            <person name="Natvig D."/>
            <person name="Lalanne C."/>
            <person name="Gautier V."/>
            <person name="Ament-velasquez S.L."/>
            <person name="Kruys A."/>
            <person name="Hutchinson M.I."/>
            <person name="Powell A.J."/>
            <person name="Barry K."/>
            <person name="Miller A.N."/>
            <person name="Grigoriev I.V."/>
            <person name="Debuchy R."/>
            <person name="Gladieux P."/>
            <person name="Thoren M.H."/>
            <person name="Johannesson H."/>
        </authorList>
    </citation>
    <scope>NUCLEOTIDE SEQUENCE</scope>
    <source>
        <strain evidence="5">SMH3391-2</strain>
    </source>
</reference>
<dbReference type="PROSITE" id="PS50297">
    <property type="entry name" value="ANK_REP_REGION"/>
    <property type="match status" value="8"/>
</dbReference>
<gene>
    <name evidence="5" type="ORF">B0T17DRAFT_618541</name>
</gene>
<evidence type="ECO:0000313" key="6">
    <source>
        <dbReference type="Proteomes" id="UP001174934"/>
    </source>
</evidence>
<feature type="repeat" description="ANK" evidence="3">
    <location>
        <begin position="225"/>
        <end position="257"/>
    </location>
</feature>
<dbReference type="PRINTS" id="PR01415">
    <property type="entry name" value="ANKYRIN"/>
</dbReference>
<dbReference type="SMART" id="SM00248">
    <property type="entry name" value="ANK"/>
    <property type="match status" value="14"/>
</dbReference>
<feature type="repeat" description="ANK" evidence="3">
    <location>
        <begin position="486"/>
        <end position="518"/>
    </location>
</feature>
<accession>A0AA40BY57</accession>
<feature type="domain" description="Heterokaryon incompatibility" evidence="4">
    <location>
        <begin position="710"/>
        <end position="878"/>
    </location>
</feature>
<dbReference type="InterPro" id="IPR010730">
    <property type="entry name" value="HET"/>
</dbReference>
<feature type="repeat" description="ANK" evidence="3">
    <location>
        <begin position="453"/>
        <end position="485"/>
    </location>
</feature>
<feature type="repeat" description="ANK" evidence="3">
    <location>
        <begin position="413"/>
        <end position="448"/>
    </location>
</feature>
<sequence length="1376" mass="150026">MGNYTSVRLLAAAGADVSAADPSDGLTALHLAVFSNGRSTARFLMDVGVDVDARDGWGRTATAVAAAYGVEGMVGVLRTETKRAKKQPQPQALAEKEGHQGIVELLKRWRDLEGQEMQQAEGAFLAAAESGRLQEVRRWLKRGVDVNVVDASGCSALLLAAANGHVSVVEELLLEKTGAKVDGRDEAGHTVVWWAAWHGHEKVLGFLLDTGDSISMSLIDTPDHHGRTPLSAAAQKGHGGVVRALLTRGADANTGAASGKTALFYANSGGHEGVVQLLLGKIGTDGSKFLVGDFEQIRKDQDEDDDNDDNSSVRSDDSYWDTFDYTFAAEKNHQIYTDPDEARKNLLNAAGSGMVAEVRRILLFSLRAGHPDVDCRDDRTGRTPLVMAAEGGHLAMVGLLLDHGASIEARSDKGQTALWRAAHKGTEDMEQVSAAMKLMLERGADIEACCGQSGKSPLSAAAASGNEMGVEVLLDKGAQLESRDKKGRTALFHAAAQGHESVMRLLLDRKPNIEAPDNEGMTPLLVAIKKGLKHMVKLLLESGASAVSSGRDLPLCLAAKGGYESMLELLVAHGADINTRDDQGGTPLILAARHGHAMVVKMLIEMGAHVDVELDGQPALAIAKDHSHDPVVRLLSRASQIRHNALTRMNPLGNNNNNNNNNKTNTPMYQYHPLTGPKSLRLLELQPASSPADILSLDFYEVSLDDDPYYEALSYEWQDRSGSIPVQCGPGGNQHLLVTPNLKAALRRIRQPDAVRTLWVDAVCINQQDTPERNQQVALMTLIFEKAEAVVMWLGEEREHTTAAGFAGLRLLASVYNDVLAGLPVPGPGQRTTLDERGRSAIRPALEALSDTNNNDIFAGLTDLLSRSYFTRAWIFQELLLANPAGSVVVCGSHSCAFDTCFRNALWAVMSPVFSFFSPDTFPPEYRPINRILRSTMMLDGNGAEAAAGALYATVRALSTYDSTNTLTFAEGVWFMTAFSAGDARDKVYAAVGLGVQAAERAAARASKKGEKGKNKRKGGGGEDVLVPDYGLSVQEVYVSAARHFIEQTGRLAFWDESNRHREKAVKGLPSWVPDWTGVTGDYGFYQVDTVETYVPRAVGDLVEMRMKEVEGGEVEVMYTTTTSLFVAGYVMDRVVYSAAITREMDVYEDVVRPAVRALADRGVSVFAETYPAMRFVMMDGGIEERKITHLEALWRVVTWNEDLKRFWRVDVGRVLSFLAWKVLEDCKGGGYYAPEQTSLLREELLPEEWRVDVGGWAAAVQGGHMVGEGGNGDYDHLIICERMERRMLYDHDVVYTENGYFGATGLRVAAGEEKEGMVVAILAGAEKVGLLKEKGTVAERWYEYADMVYMEHMRVQYESLDDIEKGATVEMMEVR</sequence>
<keyword evidence="1" id="KW-0677">Repeat</keyword>
<protein>
    <submittedName>
        <fullName evidence="5">Ankyrin repeat-containing domain protein</fullName>
    </submittedName>
</protein>
<feature type="repeat" description="ANK" evidence="3">
    <location>
        <begin position="550"/>
        <end position="582"/>
    </location>
</feature>
<name>A0AA40BY57_9PEZI</name>
<dbReference type="EMBL" id="JAULSR010000005">
    <property type="protein sequence ID" value="KAK0617885.1"/>
    <property type="molecule type" value="Genomic_DNA"/>
</dbReference>
<feature type="repeat" description="ANK" evidence="3">
    <location>
        <begin position="583"/>
        <end position="615"/>
    </location>
</feature>
<dbReference type="Pfam" id="PF06985">
    <property type="entry name" value="HET"/>
    <property type="match status" value="1"/>
</dbReference>
<evidence type="ECO:0000256" key="2">
    <source>
        <dbReference type="ARBA" id="ARBA00023043"/>
    </source>
</evidence>